<dbReference type="EC" id="3.4.14.10" evidence="4"/>
<dbReference type="FunFam" id="3.40.50.200:FF:000015">
    <property type="entry name" value="Tripeptidyl peptidase A"/>
    <property type="match status" value="1"/>
</dbReference>
<keyword evidence="10 15" id="KW-0720">Serine protease</keyword>
<evidence type="ECO:0000256" key="13">
    <source>
        <dbReference type="ARBA" id="ARBA00023145"/>
    </source>
</evidence>
<dbReference type="EMBL" id="CAVMBE010000003">
    <property type="protein sequence ID" value="CAK3804726.1"/>
    <property type="molecule type" value="Genomic_DNA"/>
</dbReference>
<keyword evidence="5" id="KW-0964">Secreted</keyword>
<sequence>MLFTTGLLCALGTLTAVHALPRARSNYAVKERHHVPRTWSRVGEASKSDMIHLQIGLKQQNEGEIERHLVEVSDPSHQRYGQHLSPAEIHEIIAPSQETQDLVKEWLAEHGVTNAVHNHAKDFIHVLVPIEKAEQMLQTSYSTFRHADGSEISRAPEWSLPQHLHEHIDVVQPTTSFFRPRPKRNVDSHSELIGPSYPASWWESYGRWHYGKGRPSYSGSGAGPIAAICNASFVTPDCIRTLYGTYDYKPQVPQKNAVAHTNYLNETSYRADDHKFLQTFRPEAANASYSFENVIIANANNDQGPYTATQLAAGKNEEANLDSQQILSITWPTTFKTYSTGGSPPFTPDVSSPTDTNEPYLTWLDYVLGQSDLPQVISTSYGDDEQTVPESYANKACSGFAQLGARGISVLFSSGDAGVGGDGECFSNDGKNTSMFLPAFPAGCPWVTAVGATKGGDTSFLPEAAVTRFASGAGFSNYFGAPKYQQSTVNAYVKSLNGLYDGLYNKSGRGYPDVAAQGNHDVIVWNGTIRTIGGTSASSPTFAGVISLVNDALIAKGKPTLGFLNPWIYSGAYKALTDVTVGSSFGCNTDGFPAQAGWDAVTGFGTPNFTKLVEAAFEKYNGSSPGGYGGRGSHGW</sequence>
<feature type="binding site" evidence="15">
    <location>
        <position position="597"/>
    </location>
    <ligand>
        <name>Ca(2+)</name>
        <dbReference type="ChEBI" id="CHEBI:29108"/>
    </ligand>
</feature>
<dbReference type="AlphaFoldDB" id="A0AAI9E3T3"/>
<evidence type="ECO:0000256" key="4">
    <source>
        <dbReference type="ARBA" id="ARBA00012462"/>
    </source>
</evidence>
<keyword evidence="9 15" id="KW-0378">Hydrolase</keyword>
<evidence type="ECO:0000256" key="7">
    <source>
        <dbReference type="ARBA" id="ARBA00022723"/>
    </source>
</evidence>
<accession>A0AAI9E3T3</accession>
<gene>
    <name evidence="18" type="ORF">LECACI_7A000919</name>
</gene>
<reference evidence="18" key="1">
    <citation type="submission" date="2023-11" db="EMBL/GenBank/DDBJ databases">
        <authorList>
            <person name="Alioto T."/>
            <person name="Alioto T."/>
            <person name="Gomez Garrido J."/>
        </authorList>
    </citation>
    <scope>NUCLEOTIDE SEQUENCE</scope>
</reference>
<feature type="active site" description="Charge relay system" evidence="15">
    <location>
        <position position="536"/>
    </location>
</feature>
<evidence type="ECO:0000256" key="1">
    <source>
        <dbReference type="ARBA" id="ARBA00001910"/>
    </source>
</evidence>
<keyword evidence="6 15" id="KW-0645">Protease</keyword>
<evidence type="ECO:0000313" key="19">
    <source>
        <dbReference type="Proteomes" id="UP001296104"/>
    </source>
</evidence>
<dbReference type="InterPro" id="IPR023828">
    <property type="entry name" value="Peptidase_S8_Ser-AS"/>
</dbReference>
<dbReference type="Pfam" id="PF09286">
    <property type="entry name" value="Pro-kuma_activ"/>
    <property type="match status" value="1"/>
</dbReference>
<dbReference type="PANTHER" id="PTHR14218:SF39">
    <property type="entry name" value="PEPTIDASE S53 DOMAIN-CONTAINING PROTEIN"/>
    <property type="match status" value="1"/>
</dbReference>
<evidence type="ECO:0000256" key="6">
    <source>
        <dbReference type="ARBA" id="ARBA00022670"/>
    </source>
</evidence>
<feature type="binding site" evidence="15">
    <location>
        <position position="579"/>
    </location>
    <ligand>
        <name>Ca(2+)</name>
        <dbReference type="ChEBI" id="CHEBI:29108"/>
    </ligand>
</feature>
<keyword evidence="7 15" id="KW-0479">Metal-binding</keyword>
<evidence type="ECO:0000259" key="17">
    <source>
        <dbReference type="PROSITE" id="PS51695"/>
    </source>
</evidence>
<comment type="subcellular location">
    <subcellularLocation>
        <location evidence="3">Secreted</location>
        <location evidence="3">Extracellular space</location>
    </subcellularLocation>
</comment>
<keyword evidence="8 16" id="KW-0732">Signal</keyword>
<dbReference type="CDD" id="cd04056">
    <property type="entry name" value="Peptidases_S53"/>
    <property type="match status" value="1"/>
</dbReference>
<dbReference type="GO" id="GO:0046872">
    <property type="term" value="F:metal ion binding"/>
    <property type="evidence" value="ECO:0007669"/>
    <property type="project" value="UniProtKB-UniRule"/>
</dbReference>
<dbReference type="GO" id="GO:0004252">
    <property type="term" value="F:serine-type endopeptidase activity"/>
    <property type="evidence" value="ECO:0007669"/>
    <property type="project" value="UniProtKB-UniRule"/>
</dbReference>
<dbReference type="InterPro" id="IPR000209">
    <property type="entry name" value="Peptidase_S8/S53_dom"/>
</dbReference>
<feature type="signal peptide" evidence="16">
    <location>
        <begin position="1"/>
        <end position="19"/>
    </location>
</feature>
<evidence type="ECO:0000256" key="3">
    <source>
        <dbReference type="ARBA" id="ARBA00004239"/>
    </source>
</evidence>
<evidence type="ECO:0000256" key="10">
    <source>
        <dbReference type="ARBA" id="ARBA00022825"/>
    </source>
</evidence>
<evidence type="ECO:0000256" key="9">
    <source>
        <dbReference type="ARBA" id="ARBA00022801"/>
    </source>
</evidence>
<evidence type="ECO:0000256" key="12">
    <source>
        <dbReference type="ARBA" id="ARBA00023026"/>
    </source>
</evidence>
<comment type="cofactor">
    <cofactor evidence="15">
        <name>Ca(2+)</name>
        <dbReference type="ChEBI" id="CHEBI:29108"/>
    </cofactor>
    <text evidence="15">Binds 1 Ca(2+) ion per subunit.</text>
</comment>
<feature type="active site" description="Charge relay system" evidence="15">
    <location>
        <position position="318"/>
    </location>
</feature>
<feature type="binding site" evidence="15">
    <location>
        <position position="578"/>
    </location>
    <ligand>
        <name>Ca(2+)</name>
        <dbReference type="ChEBI" id="CHEBI:29108"/>
    </ligand>
</feature>
<keyword evidence="12" id="KW-0843">Virulence</keyword>
<name>A0AAI9E3T3_9PEZI</name>
<evidence type="ECO:0000256" key="2">
    <source>
        <dbReference type="ARBA" id="ARBA00002451"/>
    </source>
</evidence>
<evidence type="ECO:0000256" key="5">
    <source>
        <dbReference type="ARBA" id="ARBA00022525"/>
    </source>
</evidence>
<dbReference type="PANTHER" id="PTHR14218">
    <property type="entry name" value="PROTEASE S8 TRIPEPTIDYL PEPTIDASE I CLN2"/>
    <property type="match status" value="1"/>
</dbReference>
<evidence type="ECO:0000256" key="15">
    <source>
        <dbReference type="PROSITE-ProRule" id="PRU01032"/>
    </source>
</evidence>
<keyword evidence="19" id="KW-1185">Reference proteome</keyword>
<dbReference type="InterPro" id="IPR015366">
    <property type="entry name" value="S53_propep"/>
</dbReference>
<comment type="caution">
    <text evidence="18">The sequence shown here is derived from an EMBL/GenBank/DDBJ whole genome shotgun (WGS) entry which is preliminary data.</text>
</comment>
<dbReference type="InterPro" id="IPR030400">
    <property type="entry name" value="Sedolisin_dom"/>
</dbReference>
<dbReference type="SUPFAM" id="SSF52743">
    <property type="entry name" value="Subtilisin-like"/>
    <property type="match status" value="1"/>
</dbReference>
<keyword evidence="14" id="KW-0325">Glycoprotein</keyword>
<comment type="catalytic activity">
    <reaction evidence="1">
        <text>Release of an N-terminal tripeptide from a polypeptide.</text>
        <dbReference type="EC" id="3.4.14.10"/>
    </reaction>
</comment>
<dbReference type="GO" id="GO:0005576">
    <property type="term" value="C:extracellular region"/>
    <property type="evidence" value="ECO:0007669"/>
    <property type="project" value="UniProtKB-SubCell"/>
</dbReference>
<dbReference type="GO" id="GO:0008240">
    <property type="term" value="F:tripeptidyl-peptidase activity"/>
    <property type="evidence" value="ECO:0007669"/>
    <property type="project" value="UniProtKB-EC"/>
</dbReference>
<feature type="domain" description="Peptidase S53" evidence="17">
    <location>
        <begin position="233"/>
        <end position="619"/>
    </location>
</feature>
<keyword evidence="13" id="KW-0865">Zymogen</keyword>
<dbReference type="PROSITE" id="PS51695">
    <property type="entry name" value="SEDOLISIN"/>
    <property type="match status" value="1"/>
</dbReference>
<evidence type="ECO:0000256" key="16">
    <source>
        <dbReference type="SAM" id="SignalP"/>
    </source>
</evidence>
<dbReference type="Proteomes" id="UP001296104">
    <property type="component" value="Unassembled WGS sequence"/>
</dbReference>
<evidence type="ECO:0000256" key="14">
    <source>
        <dbReference type="ARBA" id="ARBA00023180"/>
    </source>
</evidence>
<dbReference type="Pfam" id="PF00082">
    <property type="entry name" value="Peptidase_S8"/>
    <property type="match status" value="1"/>
</dbReference>
<evidence type="ECO:0000313" key="18">
    <source>
        <dbReference type="EMBL" id="CAK3804726.1"/>
    </source>
</evidence>
<keyword evidence="11 15" id="KW-0106">Calcium</keyword>
<comment type="function">
    <text evidence="2">Secreted tripeptidyl-peptidase which degrades proteins at acidic pHs and is involved in virulence.</text>
</comment>
<dbReference type="SMART" id="SM00944">
    <property type="entry name" value="Pro-kuma_activ"/>
    <property type="match status" value="1"/>
</dbReference>
<organism evidence="18 19">
    <name type="scientific">Lecanosticta acicola</name>
    <dbReference type="NCBI Taxonomy" id="111012"/>
    <lineage>
        <taxon>Eukaryota</taxon>
        <taxon>Fungi</taxon>
        <taxon>Dikarya</taxon>
        <taxon>Ascomycota</taxon>
        <taxon>Pezizomycotina</taxon>
        <taxon>Dothideomycetes</taxon>
        <taxon>Dothideomycetidae</taxon>
        <taxon>Mycosphaerellales</taxon>
        <taxon>Mycosphaerellaceae</taxon>
        <taxon>Lecanosticta</taxon>
    </lineage>
</organism>
<evidence type="ECO:0000256" key="8">
    <source>
        <dbReference type="ARBA" id="ARBA00022729"/>
    </source>
</evidence>
<dbReference type="Gene3D" id="3.40.50.200">
    <property type="entry name" value="Peptidase S8/S53 domain"/>
    <property type="match status" value="1"/>
</dbReference>
<dbReference type="InterPro" id="IPR036852">
    <property type="entry name" value="Peptidase_S8/S53_dom_sf"/>
</dbReference>
<feature type="chain" id="PRO_5042572833" description="tripeptidyl-peptidase II" evidence="16">
    <location>
        <begin position="20"/>
        <end position="636"/>
    </location>
</feature>
<dbReference type="CDD" id="cd11377">
    <property type="entry name" value="Pro-peptidase_S53"/>
    <property type="match status" value="1"/>
</dbReference>
<dbReference type="PROSITE" id="PS00138">
    <property type="entry name" value="SUBTILASE_SER"/>
    <property type="match status" value="1"/>
</dbReference>
<dbReference type="InterPro" id="IPR050819">
    <property type="entry name" value="Tripeptidyl-peptidase_I"/>
</dbReference>
<evidence type="ECO:0000256" key="11">
    <source>
        <dbReference type="ARBA" id="ARBA00022837"/>
    </source>
</evidence>
<dbReference type="SUPFAM" id="SSF54897">
    <property type="entry name" value="Protease propeptides/inhibitors"/>
    <property type="match status" value="1"/>
</dbReference>
<protein>
    <recommendedName>
        <fullName evidence="4">tripeptidyl-peptidase II</fullName>
        <ecNumber evidence="4">3.4.14.10</ecNumber>
    </recommendedName>
</protein>
<feature type="active site" description="Charge relay system" evidence="15">
    <location>
        <position position="322"/>
    </location>
</feature>
<feature type="binding site" evidence="15">
    <location>
        <position position="599"/>
    </location>
    <ligand>
        <name>Ca(2+)</name>
        <dbReference type="ChEBI" id="CHEBI:29108"/>
    </ligand>
</feature>
<proteinExistence type="predicted"/>
<dbReference type="GO" id="GO:0006508">
    <property type="term" value="P:proteolysis"/>
    <property type="evidence" value="ECO:0007669"/>
    <property type="project" value="UniProtKB-KW"/>
</dbReference>